<organism evidence="1 2">
    <name type="scientific">Streptomyces doebereineriae</name>
    <dbReference type="NCBI Taxonomy" id="3075528"/>
    <lineage>
        <taxon>Bacteria</taxon>
        <taxon>Bacillati</taxon>
        <taxon>Actinomycetota</taxon>
        <taxon>Actinomycetes</taxon>
        <taxon>Kitasatosporales</taxon>
        <taxon>Streptomycetaceae</taxon>
        <taxon>Streptomyces</taxon>
    </lineage>
</organism>
<keyword evidence="2" id="KW-1185">Reference proteome</keyword>
<reference evidence="2" key="1">
    <citation type="submission" date="2023-07" db="EMBL/GenBank/DDBJ databases">
        <title>30 novel species of actinomycetes from the DSMZ collection.</title>
        <authorList>
            <person name="Nouioui I."/>
        </authorList>
    </citation>
    <scope>NUCLEOTIDE SEQUENCE [LARGE SCALE GENOMIC DNA]</scope>
    <source>
        <strain evidence="2">DSM 41640</strain>
    </source>
</reference>
<evidence type="ECO:0000313" key="2">
    <source>
        <dbReference type="Proteomes" id="UP001183824"/>
    </source>
</evidence>
<accession>A0ABU2V1I6</accession>
<proteinExistence type="predicted"/>
<comment type="caution">
    <text evidence="1">The sequence shown here is derived from an EMBL/GenBank/DDBJ whole genome shotgun (WGS) entry which is preliminary data.</text>
</comment>
<sequence>MINHGTEPVPLPGPAHDLLTGGTVAELAAGGSAVLRIS</sequence>
<protein>
    <submittedName>
        <fullName evidence="1">Uncharacterized protein</fullName>
    </submittedName>
</protein>
<dbReference type="RefSeq" id="WP_311712999.1">
    <property type="nucleotide sequence ID" value="NZ_JAVREZ010000001.1"/>
</dbReference>
<dbReference type="Proteomes" id="UP001183824">
    <property type="component" value="Unassembled WGS sequence"/>
</dbReference>
<evidence type="ECO:0000313" key="1">
    <source>
        <dbReference type="EMBL" id="MDT0478996.1"/>
    </source>
</evidence>
<gene>
    <name evidence="1" type="ORF">RNB18_02125</name>
</gene>
<dbReference type="EMBL" id="JAVREZ010000001">
    <property type="protein sequence ID" value="MDT0478996.1"/>
    <property type="molecule type" value="Genomic_DNA"/>
</dbReference>
<name>A0ABU2V1I6_9ACTN</name>